<dbReference type="AlphaFoldDB" id="A0A239PS54"/>
<dbReference type="InterPro" id="IPR028992">
    <property type="entry name" value="Hedgehog/Intein_dom"/>
</dbReference>
<evidence type="ECO:0000259" key="1">
    <source>
        <dbReference type="Pfam" id="PF13403"/>
    </source>
</evidence>
<evidence type="ECO:0000313" key="3">
    <source>
        <dbReference type="Proteomes" id="UP000198307"/>
    </source>
</evidence>
<dbReference type="Pfam" id="PF13403">
    <property type="entry name" value="Hint_2"/>
    <property type="match status" value="1"/>
</dbReference>
<dbReference type="Gene3D" id="2.170.16.10">
    <property type="entry name" value="Hedgehog/Intein (Hint) domain"/>
    <property type="match status" value="1"/>
</dbReference>
<feature type="domain" description="Hedgehog/Intein (Hint)" evidence="1">
    <location>
        <begin position="174"/>
        <end position="316"/>
    </location>
</feature>
<organism evidence="2 3">
    <name type="scientific">Paracoccus seriniphilus</name>
    <dbReference type="NCBI Taxonomy" id="184748"/>
    <lineage>
        <taxon>Bacteria</taxon>
        <taxon>Pseudomonadati</taxon>
        <taxon>Pseudomonadota</taxon>
        <taxon>Alphaproteobacteria</taxon>
        <taxon>Rhodobacterales</taxon>
        <taxon>Paracoccaceae</taxon>
        <taxon>Paracoccus</taxon>
    </lineage>
</organism>
<name>A0A239PS54_9RHOB</name>
<evidence type="ECO:0000313" key="2">
    <source>
        <dbReference type="EMBL" id="SNT72968.1"/>
    </source>
</evidence>
<accession>A0A239PS54</accession>
<dbReference type="OrthoDB" id="6305173at2"/>
<dbReference type="Proteomes" id="UP000198307">
    <property type="component" value="Unassembled WGS sequence"/>
</dbReference>
<proteinExistence type="predicted"/>
<dbReference type="InterPro" id="IPR036844">
    <property type="entry name" value="Hint_dom_sf"/>
</dbReference>
<protein>
    <submittedName>
        <fullName evidence="2">Hint domain-containing protein</fullName>
    </submittedName>
</protein>
<sequence length="372" mass="40022">MPTTWDGIYLGNISQSIDPQEGNNLAENADSAQFVGQTFGSASDPLYNHIITVEAQDYFETNSINDTPVLNQNNFNGTDQFVTDLDGDGVNETYDFDGAAAYAVTVTFFDGSTQTAAIPVFQSTTGELILAPSLGAAGNAVLESAAIVSVRLDSVLGDTYAGLNVNRPELEFACFTKGTMIATPSGELAIEMLSRGDMVLTADHGAQEIQWIGHAEVDLNKAPNMRPVIIRAGALGDGLPVQDLTVSPQHRVLVRSKIAQRMFGTDEVLVAAKQLLALDGIELAQDIDRVIYYHFLFDGHQVVWSNGALTESLFTGPQALKSVGAAAREEILSLFPELRDMPAADPIRPIIPGRKARQMAMRHAQNGRAIVN</sequence>
<keyword evidence="3" id="KW-1185">Reference proteome</keyword>
<dbReference type="SUPFAM" id="SSF51294">
    <property type="entry name" value="Hedgehog/intein (Hint) domain"/>
    <property type="match status" value="1"/>
</dbReference>
<gene>
    <name evidence="2" type="ORF">SAMN05444959_104139</name>
</gene>
<reference evidence="2 3" key="1">
    <citation type="submission" date="2017-07" db="EMBL/GenBank/DDBJ databases">
        <authorList>
            <person name="Sun Z.S."/>
            <person name="Albrecht U."/>
            <person name="Echele G."/>
            <person name="Lee C.C."/>
        </authorList>
    </citation>
    <scope>NUCLEOTIDE SEQUENCE [LARGE SCALE GENOMIC DNA]</scope>
    <source>
        <strain evidence="2 3">DSM 14827</strain>
    </source>
</reference>
<dbReference type="EMBL" id="FZQB01000004">
    <property type="protein sequence ID" value="SNT72968.1"/>
    <property type="molecule type" value="Genomic_DNA"/>
</dbReference>